<sequence length="1395" mass="160523">MKKKQKLQKFLNFVVKSRGNIEEERREIENNVKKMLELFENNSEDASERSDFRSLGDDIQKRFHDLYGWHEGLIGKMKNTVHPIKDKSSSGSSDSGSEDSSDEDGPNKIREHEIVKQLSLHDNQFVKEQIDNLLKRNAELEAQTISMHAKLEEIQHQAGGLVDELQTAQNSFKLLDVENVFLKEEIGKSKEQEGTLHLQLSGLRKENGILKSEKEKFSSMLLQNDNSIIELKSDLEKTIGDTGKLRQDNSSLKEELERKNHSLVYLNEQIVLMSGERENFRAAAVEQKSASISLKSEVADLLFQNQDLKVREETSIQQVSSLNNKLLIMEGVNDALKSEVLTLSTDKREADKNIKDQTVEIELLKENISNLHDTIMDLNYQLKVKDDENNVLAMESLISRNLHQQVEGRIAILTEEAEKMKSENSILLSGDVHLKLDLDGKNEELLKLKQALQTTESETNSLREENSLLLLKQENLKMDLEDNKQKLSKLKQEFEATEFERNSLFEEKTGILSKINESGIIIDRLKAQIEQLDNENIQLKLNISNLDLQIQSANIQLTDMKNALVKIEHERNSLVEEKMSLLRKINEDGIDIDGFKAQIEEVEGEKTRLQLKMSDLDLELQFANLQLNDVRKVLVQTESEKDSLIEEKSAILIKINESDMAVHALRAQIEEVESEKSQLQMEMSNLDHEIQSANLQFTDVKHAFVQTELEKNLLVEEKFNLLRKINEDVINIDGLKAQIEKVESEKSQLHLKMSDLDLEIQSFNLQLNDVKNVVARTESEKNSLIEENSALLIKINEGDMVVQALKAQIEEVENEKLLLQSKMSNLDHEIQFANLQLTDVKNVLLQTEFERNSLFQGKSGFLRKMNEDGVVIDGLKAQVKELEIEKSHFLQKISNLDLEIQSAKLQLINIKTALLTAEDEKKALISENSVVESKLLEAEFMKEKLQAELRELNQRNSTLLSKIDETEKAAIDFQIERDGLIADNLQLNIKVKELLTQFQSKMVDFDRKLEATSSEMQDLRSKLKLAQKEVSHEIQTSINSIRGDFQAINTEKGYLDQEIQKLAAISLKNEVLLKKMEDRLRSNISDQEALLQKYDELLTEHKQLEYSYSESCAKLESVEKEVEQSEMKEESIQRLERICAEQKKDIAKLRENHGELLEKLTSNEAGRVDAGKEIQRLEVQIRLSNQKLKITETEFKEKEENWRRLVEGLKEELGLLNRQILTWSRISGALNNECKQFKVVLETSIRTLANDIHELESTSLENMDGIRKQLAECLLELQKVKALLEADVREKKKVQEEKLEVDAAVKHKEGIILKMKGEASENLTTLAEKERELKILKRRVSESEKILKEKEREGLDKDEEKREAIRQLCLLIEYHWENHNHLVRHLSLVRRSRGT</sequence>
<dbReference type="Proteomes" id="UP001418222">
    <property type="component" value="Unassembled WGS sequence"/>
</dbReference>
<feature type="coiled-coil region" evidence="1">
    <location>
        <begin position="347"/>
        <end position="696"/>
    </location>
</feature>
<name>A0AAP0G0Y7_9ASPA</name>
<keyword evidence="1" id="KW-0175">Coiled coil</keyword>
<gene>
    <name evidence="3" type="ORF">KSP39_PZI016158</name>
</gene>
<accession>A0AAP0G0Y7</accession>
<feature type="coiled-coil region" evidence="1">
    <location>
        <begin position="872"/>
        <end position="899"/>
    </location>
</feature>
<protein>
    <recommendedName>
        <fullName evidence="5">NAB domain-containing protein</fullName>
    </recommendedName>
</protein>
<evidence type="ECO:0000256" key="2">
    <source>
        <dbReference type="SAM" id="MobiDB-lite"/>
    </source>
</evidence>
<feature type="coiled-coil region" evidence="1">
    <location>
        <begin position="123"/>
        <end position="171"/>
    </location>
</feature>
<dbReference type="PANTHER" id="PTHR47357:SF1">
    <property type="entry name" value="SPINDLE POLE BODY COMPONENT 110"/>
    <property type="match status" value="1"/>
</dbReference>
<evidence type="ECO:0000313" key="3">
    <source>
        <dbReference type="EMBL" id="KAK8931387.1"/>
    </source>
</evidence>
<evidence type="ECO:0000256" key="1">
    <source>
        <dbReference type="SAM" id="Coils"/>
    </source>
</evidence>
<feature type="coiled-coil region" evidence="1">
    <location>
        <begin position="1002"/>
        <end position="1036"/>
    </location>
</feature>
<dbReference type="PANTHER" id="PTHR47357">
    <property type="entry name" value="COP1-INTERACTIVE PROTEIN 1"/>
    <property type="match status" value="1"/>
</dbReference>
<evidence type="ECO:0008006" key="5">
    <source>
        <dbReference type="Google" id="ProtNLM"/>
    </source>
</evidence>
<dbReference type="GO" id="GO:0005200">
    <property type="term" value="F:structural constituent of cytoskeleton"/>
    <property type="evidence" value="ECO:0007669"/>
    <property type="project" value="TreeGrafter"/>
</dbReference>
<dbReference type="GO" id="GO:0005856">
    <property type="term" value="C:cytoskeleton"/>
    <property type="evidence" value="ECO:0007669"/>
    <property type="project" value="TreeGrafter"/>
</dbReference>
<feature type="coiled-coil region" evidence="1">
    <location>
        <begin position="1115"/>
        <end position="1219"/>
    </location>
</feature>
<feature type="coiled-coil region" evidence="1">
    <location>
        <begin position="1277"/>
        <end position="1353"/>
    </location>
</feature>
<reference evidence="3 4" key="1">
    <citation type="journal article" date="2022" name="Nat. Plants">
        <title>Genomes of leafy and leafless Platanthera orchids illuminate the evolution of mycoheterotrophy.</title>
        <authorList>
            <person name="Li M.H."/>
            <person name="Liu K.W."/>
            <person name="Li Z."/>
            <person name="Lu H.C."/>
            <person name="Ye Q.L."/>
            <person name="Zhang D."/>
            <person name="Wang J.Y."/>
            <person name="Li Y.F."/>
            <person name="Zhong Z.M."/>
            <person name="Liu X."/>
            <person name="Yu X."/>
            <person name="Liu D.K."/>
            <person name="Tu X.D."/>
            <person name="Liu B."/>
            <person name="Hao Y."/>
            <person name="Liao X.Y."/>
            <person name="Jiang Y.T."/>
            <person name="Sun W.H."/>
            <person name="Chen J."/>
            <person name="Chen Y.Q."/>
            <person name="Ai Y."/>
            <person name="Zhai J.W."/>
            <person name="Wu S.S."/>
            <person name="Zhou Z."/>
            <person name="Hsiao Y.Y."/>
            <person name="Wu W.L."/>
            <person name="Chen Y.Y."/>
            <person name="Lin Y.F."/>
            <person name="Hsu J.L."/>
            <person name="Li C.Y."/>
            <person name="Wang Z.W."/>
            <person name="Zhao X."/>
            <person name="Zhong W.Y."/>
            <person name="Ma X.K."/>
            <person name="Ma L."/>
            <person name="Huang J."/>
            <person name="Chen G.Z."/>
            <person name="Huang M.Z."/>
            <person name="Huang L."/>
            <person name="Peng D.H."/>
            <person name="Luo Y.B."/>
            <person name="Zou S.Q."/>
            <person name="Chen S.P."/>
            <person name="Lan S."/>
            <person name="Tsai W.C."/>
            <person name="Van de Peer Y."/>
            <person name="Liu Z.J."/>
        </authorList>
    </citation>
    <scope>NUCLEOTIDE SEQUENCE [LARGE SCALE GENOMIC DNA]</scope>
    <source>
        <strain evidence="3">Lor287</strain>
    </source>
</reference>
<feature type="coiled-coil region" evidence="1">
    <location>
        <begin position="725"/>
        <end position="829"/>
    </location>
</feature>
<organism evidence="3 4">
    <name type="scientific">Platanthera zijinensis</name>
    <dbReference type="NCBI Taxonomy" id="2320716"/>
    <lineage>
        <taxon>Eukaryota</taxon>
        <taxon>Viridiplantae</taxon>
        <taxon>Streptophyta</taxon>
        <taxon>Embryophyta</taxon>
        <taxon>Tracheophyta</taxon>
        <taxon>Spermatophyta</taxon>
        <taxon>Magnoliopsida</taxon>
        <taxon>Liliopsida</taxon>
        <taxon>Asparagales</taxon>
        <taxon>Orchidaceae</taxon>
        <taxon>Orchidoideae</taxon>
        <taxon>Orchideae</taxon>
        <taxon>Orchidinae</taxon>
        <taxon>Platanthera</taxon>
    </lineage>
</organism>
<feature type="region of interest" description="Disordered" evidence="2">
    <location>
        <begin position="82"/>
        <end position="107"/>
    </location>
</feature>
<proteinExistence type="predicted"/>
<dbReference type="EMBL" id="JBBWWQ010000014">
    <property type="protein sequence ID" value="KAK8931387.1"/>
    <property type="molecule type" value="Genomic_DNA"/>
</dbReference>
<comment type="caution">
    <text evidence="3">The sequence shown here is derived from an EMBL/GenBank/DDBJ whole genome shotgun (WGS) entry which is preliminary data.</text>
</comment>
<feature type="coiled-coil region" evidence="1">
    <location>
        <begin position="935"/>
        <end position="969"/>
    </location>
</feature>
<evidence type="ECO:0000313" key="4">
    <source>
        <dbReference type="Proteomes" id="UP001418222"/>
    </source>
</evidence>
<keyword evidence="4" id="KW-1185">Reference proteome</keyword>